<comment type="caution">
    <text evidence="2">The sequence shown here is derived from an EMBL/GenBank/DDBJ whole genome shotgun (WGS) entry which is preliminary data.</text>
</comment>
<sequence length="343" mass="36794">MDLTKMNRDDLKALQGKLRVIGNASDALAEGGFEPLICLTGDASVITVEPILSMGPVAEVVLFEAVTDFPVILHPSETVEDAAHNALVDALETRVGLPEACATVEALQVKQQSSELDLVSGPVTEAEKRQIEDMFLKGASNAEISASLRRHPSIIGSHIYYFKKRQVEAAPVKSSVASAQPTEARKAVVALAGQAADQRATTSKIQKPGGDQGGLQQLHPAEHDPVQSGAVSGQSPATAPEQAAENLPMIRSPIWDHVKALGFPKGWDAELDLEMVEAFARGVKVDQLALDLDVDSKLIKDRYAALTACIRNDRGHMQIDGQEKLVRILRERVKILRAGAKAA</sequence>
<proteinExistence type="predicted"/>
<dbReference type="EMBL" id="BSPP01000010">
    <property type="protein sequence ID" value="GLS87705.1"/>
    <property type="molecule type" value="Genomic_DNA"/>
</dbReference>
<evidence type="ECO:0000313" key="3">
    <source>
        <dbReference type="Proteomes" id="UP001157355"/>
    </source>
</evidence>
<evidence type="ECO:0000313" key="2">
    <source>
        <dbReference type="EMBL" id="GLS87705.1"/>
    </source>
</evidence>
<dbReference type="AlphaFoldDB" id="A0AA37TY52"/>
<protein>
    <submittedName>
        <fullName evidence="2">Uncharacterized protein</fullName>
    </submittedName>
</protein>
<feature type="region of interest" description="Disordered" evidence="1">
    <location>
        <begin position="198"/>
        <end position="242"/>
    </location>
</feature>
<dbReference type="RefSeq" id="WP_284325880.1">
    <property type="nucleotide sequence ID" value="NZ_BSPP01000010.1"/>
</dbReference>
<reference evidence="2 3" key="1">
    <citation type="journal article" date="2014" name="Int. J. Syst. Evol. Microbiol.">
        <title>Complete genome sequence of Corynebacterium casei LMG S-19264T (=DSM 44701T), isolated from a smear-ripened cheese.</title>
        <authorList>
            <consortium name="US DOE Joint Genome Institute (JGI-PGF)"/>
            <person name="Walter F."/>
            <person name="Albersmeier A."/>
            <person name="Kalinowski J."/>
            <person name="Ruckert C."/>
        </authorList>
    </citation>
    <scope>NUCLEOTIDE SEQUENCE [LARGE SCALE GENOMIC DNA]</scope>
    <source>
        <strain evidence="2 3">NBRC 111766</strain>
    </source>
</reference>
<dbReference type="Proteomes" id="UP001157355">
    <property type="component" value="Unassembled WGS sequence"/>
</dbReference>
<evidence type="ECO:0000256" key="1">
    <source>
        <dbReference type="SAM" id="MobiDB-lite"/>
    </source>
</evidence>
<organism evidence="2 3">
    <name type="scientific">Cypionkella aquatica</name>
    <dbReference type="NCBI Taxonomy" id="1756042"/>
    <lineage>
        <taxon>Bacteria</taxon>
        <taxon>Pseudomonadati</taxon>
        <taxon>Pseudomonadota</taxon>
        <taxon>Alphaproteobacteria</taxon>
        <taxon>Rhodobacterales</taxon>
        <taxon>Paracoccaceae</taxon>
        <taxon>Cypionkella</taxon>
    </lineage>
</organism>
<gene>
    <name evidence="2" type="ORF">GCM10010873_26790</name>
</gene>
<accession>A0AA37TY52</accession>
<keyword evidence="3" id="KW-1185">Reference proteome</keyword>
<name>A0AA37TY52_9RHOB</name>